<dbReference type="EMBL" id="JAGTTL010000003">
    <property type="protein sequence ID" value="KAK6324968.1"/>
    <property type="molecule type" value="Genomic_DNA"/>
</dbReference>
<keyword evidence="2" id="KW-0472">Membrane</keyword>
<dbReference type="SUPFAM" id="SSF82671">
    <property type="entry name" value="SEA domain"/>
    <property type="match status" value="2"/>
</dbReference>
<dbReference type="Gene3D" id="3.30.70.960">
    <property type="entry name" value="SEA domain"/>
    <property type="match status" value="1"/>
</dbReference>
<feature type="region of interest" description="Disordered" evidence="1">
    <location>
        <begin position="321"/>
        <end position="351"/>
    </location>
</feature>
<feature type="region of interest" description="Disordered" evidence="1">
    <location>
        <begin position="162"/>
        <end position="181"/>
    </location>
</feature>
<dbReference type="Proteomes" id="UP001356427">
    <property type="component" value="Unassembled WGS sequence"/>
</dbReference>
<keyword evidence="2" id="KW-0812">Transmembrane</keyword>
<keyword evidence="5" id="KW-1185">Reference proteome</keyword>
<dbReference type="AlphaFoldDB" id="A0AAN8ME15"/>
<accession>A0AAN8ME15</accession>
<feature type="domain" description="SEA" evidence="3">
    <location>
        <begin position="364"/>
        <end position="477"/>
    </location>
</feature>
<protein>
    <recommendedName>
        <fullName evidence="3">SEA domain-containing protein</fullName>
    </recommendedName>
</protein>
<evidence type="ECO:0000313" key="4">
    <source>
        <dbReference type="EMBL" id="KAK6324968.1"/>
    </source>
</evidence>
<reference evidence="4 5" key="1">
    <citation type="submission" date="2021-04" db="EMBL/GenBank/DDBJ databases">
        <authorList>
            <person name="De Guttry C."/>
            <person name="Zahm M."/>
            <person name="Klopp C."/>
            <person name="Cabau C."/>
            <person name="Louis A."/>
            <person name="Berthelot C."/>
            <person name="Parey E."/>
            <person name="Roest Crollius H."/>
            <person name="Montfort J."/>
            <person name="Robinson-Rechavi M."/>
            <person name="Bucao C."/>
            <person name="Bouchez O."/>
            <person name="Gislard M."/>
            <person name="Lluch J."/>
            <person name="Milhes M."/>
            <person name="Lampietro C."/>
            <person name="Lopez Roques C."/>
            <person name="Donnadieu C."/>
            <person name="Braasch I."/>
            <person name="Desvignes T."/>
            <person name="Postlethwait J."/>
            <person name="Bobe J."/>
            <person name="Wedekind C."/>
            <person name="Guiguen Y."/>
        </authorList>
    </citation>
    <scope>NUCLEOTIDE SEQUENCE [LARGE SCALE GENOMIC DNA]</scope>
    <source>
        <strain evidence="4">Cs_M1</strain>
        <tissue evidence="4">Blood</tissue>
    </source>
</reference>
<feature type="transmembrane region" description="Helical" evidence="2">
    <location>
        <begin position="482"/>
        <end position="503"/>
    </location>
</feature>
<keyword evidence="2" id="KW-1133">Transmembrane helix</keyword>
<organism evidence="4 5">
    <name type="scientific">Coregonus suidteri</name>
    <dbReference type="NCBI Taxonomy" id="861788"/>
    <lineage>
        <taxon>Eukaryota</taxon>
        <taxon>Metazoa</taxon>
        <taxon>Chordata</taxon>
        <taxon>Craniata</taxon>
        <taxon>Vertebrata</taxon>
        <taxon>Euteleostomi</taxon>
        <taxon>Actinopterygii</taxon>
        <taxon>Neopterygii</taxon>
        <taxon>Teleostei</taxon>
        <taxon>Protacanthopterygii</taxon>
        <taxon>Salmoniformes</taxon>
        <taxon>Salmonidae</taxon>
        <taxon>Coregoninae</taxon>
        <taxon>Coregonus</taxon>
    </lineage>
</organism>
<comment type="caution">
    <text evidence="4">The sequence shown here is derived from an EMBL/GenBank/DDBJ whole genome shotgun (WGS) entry which is preliminary data.</text>
</comment>
<evidence type="ECO:0000256" key="2">
    <source>
        <dbReference type="SAM" id="Phobius"/>
    </source>
</evidence>
<evidence type="ECO:0000313" key="5">
    <source>
        <dbReference type="Proteomes" id="UP001356427"/>
    </source>
</evidence>
<evidence type="ECO:0000256" key="1">
    <source>
        <dbReference type="SAM" id="MobiDB-lite"/>
    </source>
</evidence>
<evidence type="ECO:0000259" key="3">
    <source>
        <dbReference type="PROSITE" id="PS50024"/>
    </source>
</evidence>
<dbReference type="InterPro" id="IPR000082">
    <property type="entry name" value="SEA_dom"/>
</dbReference>
<name>A0AAN8ME15_9TELE</name>
<sequence length="506" mass="53781">MLPHLHSQAIFVKVFPGSGSIKRCHVLEDFDGSSLLLCSCSCPSDSNRCPNNNHSSDEIFASNLSDNSSVVFSDRATKTKNEIEPFYRKAFKSFIQLFVLKFTRGSIITDCRMEFRITGNETAPNANSVKDVLVAAVNSGNLSIRVNASSITVSVQVTPTAAPTTTTGANTTTTAANTTTTGAPTTTTAAVASTTTNFFLLVFSSDEIFASNLSDNSSVVFSDRATKTKNEIEPFYRKAFKSFIQLFVLKFTRGSIITDCRMEFRLTGNETAPNANSVKDVLVAAVNSGNLSIRVNASSITVSVQVTPNAAPKITTGANTTTTAANTTTTAANKTTTGAPTTTTGAPTTTTAAPQTTTAAVASTTTSFFLLVFSSDEIFANTLSDSTSAVFRDRATKTKNAIEPFYRKAFKSFIQLFVLKFTRGSIITDCRMEFRLTGNETAPNANSVKDVLVAAVNSGNLSISVNASSITVSVLSSSMSPVVNGVFSSFGMTVVFLLLSAAMHRL</sequence>
<dbReference type="PROSITE" id="PS50024">
    <property type="entry name" value="SEA"/>
    <property type="match status" value="1"/>
</dbReference>
<dbReference type="Pfam" id="PF01390">
    <property type="entry name" value="SEA"/>
    <property type="match status" value="3"/>
</dbReference>
<dbReference type="InterPro" id="IPR036364">
    <property type="entry name" value="SEA_dom_sf"/>
</dbReference>
<proteinExistence type="predicted"/>
<gene>
    <name evidence="4" type="ORF">J4Q44_G00043100</name>
</gene>